<dbReference type="AlphaFoldDB" id="A0AAV1D9P8"/>
<keyword evidence="7 8" id="KW-0472">Membrane</keyword>
<dbReference type="Gene3D" id="1.20.5.340">
    <property type="match status" value="1"/>
</dbReference>
<sequence length="266" mass="29488">MAAASAWRRLVRLETDSGLSRLRSLNTCKAASSSSAPIANGFVGVNKSGSSVSFHSSPSSNWTPVKRFDFRQISQLSQPNQNRVCLVDTLQLVKNLEAQGVPSQQAEAITSAIIEVLNGSLENVGHSFLSRSEMQQAAVLHESNLEMFKSEIKNSQEHHFSLLQRETEKLHNDMDKTRNDLRYELDKVAAGLRLDVNLEKGRMRDELSKHSAESTNLTNKIDREIHALRAQIEAGKYEIMKYCIGTLASIAAIGVAVIRIMAPDKK</sequence>
<dbReference type="EMBL" id="OX459121">
    <property type="protein sequence ID" value="CAI9103719.1"/>
    <property type="molecule type" value="Genomic_DNA"/>
</dbReference>
<proteinExistence type="predicted"/>
<evidence type="ECO:0000256" key="7">
    <source>
        <dbReference type="ARBA" id="ARBA00023136"/>
    </source>
</evidence>
<keyword evidence="4 8" id="KW-1133">Transmembrane helix</keyword>
<comment type="subcellular location">
    <subcellularLocation>
        <location evidence="2">Membrane</location>
    </subcellularLocation>
    <subcellularLocation>
        <location evidence="1">Mitochondrion</location>
    </subcellularLocation>
</comment>
<dbReference type="GO" id="GO:0016020">
    <property type="term" value="C:membrane"/>
    <property type="evidence" value="ECO:0007669"/>
    <property type="project" value="UniProtKB-SubCell"/>
</dbReference>
<dbReference type="GO" id="GO:0005739">
    <property type="term" value="C:mitochondrion"/>
    <property type="evidence" value="ECO:0007669"/>
    <property type="project" value="UniProtKB-SubCell"/>
</dbReference>
<name>A0AAV1D9P8_OLDCO</name>
<evidence type="ECO:0000256" key="6">
    <source>
        <dbReference type="ARBA" id="ARBA00023128"/>
    </source>
</evidence>
<evidence type="ECO:0000256" key="8">
    <source>
        <dbReference type="SAM" id="Phobius"/>
    </source>
</evidence>
<evidence type="ECO:0000256" key="1">
    <source>
        <dbReference type="ARBA" id="ARBA00004173"/>
    </source>
</evidence>
<evidence type="ECO:0000256" key="3">
    <source>
        <dbReference type="ARBA" id="ARBA00022692"/>
    </source>
</evidence>
<dbReference type="FunFam" id="1.20.5.340:FF:000029">
    <property type="entry name" value="Coiled-coil domain-containing protein 90-like"/>
    <property type="match status" value="1"/>
</dbReference>
<dbReference type="PANTHER" id="PTHR14360:SF1">
    <property type="entry name" value="PROTEIN FMP32, MITOCHONDRIAL"/>
    <property type="match status" value="1"/>
</dbReference>
<keyword evidence="10" id="KW-1185">Reference proteome</keyword>
<evidence type="ECO:0000256" key="4">
    <source>
        <dbReference type="ARBA" id="ARBA00022989"/>
    </source>
</evidence>
<evidence type="ECO:0000256" key="5">
    <source>
        <dbReference type="ARBA" id="ARBA00023054"/>
    </source>
</evidence>
<keyword evidence="3 8" id="KW-0812">Transmembrane</keyword>
<organism evidence="9 10">
    <name type="scientific">Oldenlandia corymbosa var. corymbosa</name>
    <dbReference type="NCBI Taxonomy" id="529605"/>
    <lineage>
        <taxon>Eukaryota</taxon>
        <taxon>Viridiplantae</taxon>
        <taxon>Streptophyta</taxon>
        <taxon>Embryophyta</taxon>
        <taxon>Tracheophyta</taxon>
        <taxon>Spermatophyta</taxon>
        <taxon>Magnoliopsida</taxon>
        <taxon>eudicotyledons</taxon>
        <taxon>Gunneridae</taxon>
        <taxon>Pentapetalae</taxon>
        <taxon>asterids</taxon>
        <taxon>lamiids</taxon>
        <taxon>Gentianales</taxon>
        <taxon>Rubiaceae</taxon>
        <taxon>Rubioideae</taxon>
        <taxon>Spermacoceae</taxon>
        <taxon>Hedyotis-Oldenlandia complex</taxon>
        <taxon>Oldenlandia</taxon>
    </lineage>
</organism>
<dbReference type="InterPro" id="IPR024461">
    <property type="entry name" value="CCDC90-like"/>
</dbReference>
<dbReference type="Proteomes" id="UP001161247">
    <property type="component" value="Chromosome 4"/>
</dbReference>
<dbReference type="PANTHER" id="PTHR14360">
    <property type="entry name" value="PROTEIN FMP32, MITOCHONDRIAL"/>
    <property type="match status" value="1"/>
</dbReference>
<keyword evidence="6" id="KW-0496">Mitochondrion</keyword>
<keyword evidence="5" id="KW-0175">Coiled coil</keyword>
<feature type="transmembrane region" description="Helical" evidence="8">
    <location>
        <begin position="239"/>
        <end position="262"/>
    </location>
</feature>
<evidence type="ECO:0000313" key="10">
    <source>
        <dbReference type="Proteomes" id="UP001161247"/>
    </source>
</evidence>
<accession>A0AAV1D9P8</accession>
<gene>
    <name evidence="9" type="ORF">OLC1_LOCUS12816</name>
</gene>
<reference evidence="9" key="1">
    <citation type="submission" date="2023-03" db="EMBL/GenBank/DDBJ databases">
        <authorList>
            <person name="Julca I."/>
        </authorList>
    </citation>
    <scope>NUCLEOTIDE SEQUENCE</scope>
</reference>
<evidence type="ECO:0000256" key="2">
    <source>
        <dbReference type="ARBA" id="ARBA00004370"/>
    </source>
</evidence>
<protein>
    <submittedName>
        <fullName evidence="9">OLC1v1002256C1</fullName>
    </submittedName>
</protein>
<evidence type="ECO:0000313" key="9">
    <source>
        <dbReference type="EMBL" id="CAI9103719.1"/>
    </source>
</evidence>
<dbReference type="Pfam" id="PF07798">
    <property type="entry name" value="CCDC90-like"/>
    <property type="match status" value="1"/>
</dbReference>